<protein>
    <submittedName>
        <fullName evidence="1">Calmodulin</fullName>
    </submittedName>
</protein>
<comment type="caution">
    <text evidence="1">The sequence shown here is derived from an EMBL/GenBank/DDBJ whole genome shotgun (WGS) entry which is preliminary data.</text>
</comment>
<evidence type="ECO:0000313" key="1">
    <source>
        <dbReference type="EMBL" id="KAH9785660.1"/>
    </source>
</evidence>
<accession>A0ACB8MJS2</accession>
<sequence>MADALTEDQIAEFQEAFCMIDKDSDGLITMKDLATVIQSAQDEHPRKEEVQEMISEVDFDGNGSIDFLEFLTIMGRKMKENVSEELKEAFKVFDRDQDGFISAAEVNVHINHYTFYLINFSLHNNDFVCMQLRNVMMNLGERLSDEETEQMIREADLDGDGLVSFEEFARMMMAF</sequence>
<keyword evidence="2" id="KW-1185">Reference proteome</keyword>
<dbReference type="EMBL" id="CM039172">
    <property type="protein sequence ID" value="KAH9785660.1"/>
    <property type="molecule type" value="Genomic_DNA"/>
</dbReference>
<name>A0ACB8MJS2_CITSI</name>
<proteinExistence type="predicted"/>
<reference evidence="2" key="1">
    <citation type="journal article" date="2023" name="Hortic. Res.">
        <title>A chromosome-level phased genome enabling allele-level studies in sweet orange: a case study on citrus Huanglongbing tolerance.</title>
        <authorList>
            <person name="Wu B."/>
            <person name="Yu Q."/>
            <person name="Deng Z."/>
            <person name="Duan Y."/>
            <person name="Luo F."/>
            <person name="Gmitter F. Jr."/>
        </authorList>
    </citation>
    <scope>NUCLEOTIDE SEQUENCE [LARGE SCALE GENOMIC DNA]</scope>
    <source>
        <strain evidence="2">cv. Valencia</strain>
    </source>
</reference>
<dbReference type="Proteomes" id="UP000829398">
    <property type="component" value="Chromosome 3"/>
</dbReference>
<gene>
    <name evidence="1" type="ORF">KPL71_010028</name>
</gene>
<evidence type="ECO:0000313" key="2">
    <source>
        <dbReference type="Proteomes" id="UP000829398"/>
    </source>
</evidence>
<organism evidence="1 2">
    <name type="scientific">Citrus sinensis</name>
    <name type="common">Sweet orange</name>
    <name type="synonym">Citrus aurantium var. sinensis</name>
    <dbReference type="NCBI Taxonomy" id="2711"/>
    <lineage>
        <taxon>Eukaryota</taxon>
        <taxon>Viridiplantae</taxon>
        <taxon>Streptophyta</taxon>
        <taxon>Embryophyta</taxon>
        <taxon>Tracheophyta</taxon>
        <taxon>Spermatophyta</taxon>
        <taxon>Magnoliopsida</taxon>
        <taxon>eudicotyledons</taxon>
        <taxon>Gunneridae</taxon>
        <taxon>Pentapetalae</taxon>
        <taxon>rosids</taxon>
        <taxon>malvids</taxon>
        <taxon>Sapindales</taxon>
        <taxon>Rutaceae</taxon>
        <taxon>Aurantioideae</taxon>
        <taxon>Citrus</taxon>
    </lineage>
</organism>